<evidence type="ECO:0000256" key="1">
    <source>
        <dbReference type="ARBA" id="ARBA00022801"/>
    </source>
</evidence>
<evidence type="ECO:0000313" key="4">
    <source>
        <dbReference type="Proteomes" id="UP000649617"/>
    </source>
</evidence>
<gene>
    <name evidence="3" type="primary">IMCEL1</name>
    <name evidence="3" type="ORF">SPIL2461_LOCUS23029</name>
</gene>
<dbReference type="InterPro" id="IPR049492">
    <property type="entry name" value="BD-FAE-like_dom"/>
</dbReference>
<dbReference type="Gene3D" id="3.40.50.1820">
    <property type="entry name" value="alpha/beta hydrolase"/>
    <property type="match status" value="1"/>
</dbReference>
<organism evidence="3 4">
    <name type="scientific">Symbiodinium pilosum</name>
    <name type="common">Dinoflagellate</name>
    <dbReference type="NCBI Taxonomy" id="2952"/>
    <lineage>
        <taxon>Eukaryota</taxon>
        <taxon>Sar</taxon>
        <taxon>Alveolata</taxon>
        <taxon>Dinophyceae</taxon>
        <taxon>Suessiales</taxon>
        <taxon>Symbiodiniaceae</taxon>
        <taxon>Symbiodinium</taxon>
    </lineage>
</organism>
<feature type="domain" description="BD-FAE-like" evidence="2">
    <location>
        <begin position="13"/>
        <end position="116"/>
    </location>
</feature>
<dbReference type="InterPro" id="IPR029058">
    <property type="entry name" value="AB_hydrolase_fold"/>
</dbReference>
<dbReference type="Pfam" id="PF20434">
    <property type="entry name" value="BD-FAE"/>
    <property type="match status" value="1"/>
</dbReference>
<dbReference type="OrthoDB" id="2338at2759"/>
<proteinExistence type="predicted"/>
<evidence type="ECO:0000313" key="3">
    <source>
        <dbReference type="EMBL" id="CAE7777113.1"/>
    </source>
</evidence>
<keyword evidence="1" id="KW-0378">Hydrolase</keyword>
<name>A0A812YET4_SYMPI</name>
<accession>A0A812YET4</accession>
<sequence>VFKYGRQPEQTADLWLPAGQAPKGVVVLLHGGFWLVQYGKELMNDLARDVVQRGYAALNLEYRRIGSPTWKDANSTLSDVSAGLGLLQSGKLSLDGLPVALVGHSAGGHLALWSQLQTLDSTPAAAVVSNGGVLDLCYADSEELGGGAGAVQRFLSFREVANLRREVSPIDMLPPCRVNSLQGSDAQRGVAPRARIGLIHGSLDEVVPPEQSIRFLVSATCAGIPCELHLIKQEGHYEVQSAFRAPPRRVLRGAMAATLREELRDETVIRSRLQEEAA</sequence>
<evidence type="ECO:0000259" key="2">
    <source>
        <dbReference type="Pfam" id="PF20434"/>
    </source>
</evidence>
<dbReference type="PANTHER" id="PTHR48081">
    <property type="entry name" value="AB HYDROLASE SUPERFAMILY PROTEIN C4A8.06C"/>
    <property type="match status" value="1"/>
</dbReference>
<dbReference type="EMBL" id="CAJNIZ010047849">
    <property type="protein sequence ID" value="CAE7777113.1"/>
    <property type="molecule type" value="Genomic_DNA"/>
</dbReference>
<comment type="caution">
    <text evidence="3">The sequence shown here is derived from an EMBL/GenBank/DDBJ whole genome shotgun (WGS) entry which is preliminary data.</text>
</comment>
<protein>
    <submittedName>
        <fullName evidence="3">IMCEL1 protein</fullName>
    </submittedName>
</protein>
<feature type="non-terminal residue" evidence="3">
    <location>
        <position position="278"/>
    </location>
</feature>
<keyword evidence="4" id="KW-1185">Reference proteome</keyword>
<dbReference type="AlphaFoldDB" id="A0A812YET4"/>
<dbReference type="SUPFAM" id="SSF53474">
    <property type="entry name" value="alpha/beta-Hydrolases"/>
    <property type="match status" value="1"/>
</dbReference>
<dbReference type="InterPro" id="IPR050300">
    <property type="entry name" value="GDXG_lipolytic_enzyme"/>
</dbReference>
<reference evidence="3" key="1">
    <citation type="submission" date="2021-02" db="EMBL/GenBank/DDBJ databases">
        <authorList>
            <person name="Dougan E. K."/>
            <person name="Rhodes N."/>
            <person name="Thang M."/>
            <person name="Chan C."/>
        </authorList>
    </citation>
    <scope>NUCLEOTIDE SEQUENCE</scope>
</reference>
<dbReference type="GO" id="GO:0016787">
    <property type="term" value="F:hydrolase activity"/>
    <property type="evidence" value="ECO:0007669"/>
    <property type="project" value="UniProtKB-KW"/>
</dbReference>
<dbReference type="Proteomes" id="UP000649617">
    <property type="component" value="Unassembled WGS sequence"/>
</dbReference>